<comment type="caution">
    <text evidence="7">Lacks conserved residue(s) required for the propagation of feature annotation.</text>
</comment>
<dbReference type="AlphaFoldDB" id="A0A0N4Z898"/>
<proteinExistence type="predicted"/>
<dbReference type="InterPro" id="IPR006026">
    <property type="entry name" value="Peptidase_Metallo"/>
</dbReference>
<keyword evidence="10" id="KW-1185">Reference proteome</keyword>
<organism evidence="10 11">
    <name type="scientific">Parastrongyloides trichosuri</name>
    <name type="common">Possum-specific nematode worm</name>
    <dbReference type="NCBI Taxonomy" id="131310"/>
    <lineage>
        <taxon>Eukaryota</taxon>
        <taxon>Metazoa</taxon>
        <taxon>Ecdysozoa</taxon>
        <taxon>Nematoda</taxon>
        <taxon>Chromadorea</taxon>
        <taxon>Rhabditida</taxon>
        <taxon>Tylenchina</taxon>
        <taxon>Panagrolaimomorpha</taxon>
        <taxon>Strongyloidoidea</taxon>
        <taxon>Strongyloididae</taxon>
        <taxon>Parastrongyloides</taxon>
    </lineage>
</organism>
<dbReference type="SUPFAM" id="SSF55486">
    <property type="entry name" value="Metalloproteases ('zincins'), catalytic domain"/>
    <property type="match status" value="1"/>
</dbReference>
<dbReference type="PROSITE" id="PS51864">
    <property type="entry name" value="ASTACIN"/>
    <property type="match status" value="1"/>
</dbReference>
<protein>
    <submittedName>
        <fullName evidence="11">ZnMc domain-containing protein</fullName>
    </submittedName>
</protein>
<dbReference type="GO" id="GO:0009986">
    <property type="term" value="C:cell surface"/>
    <property type="evidence" value="ECO:0007669"/>
    <property type="project" value="InterPro"/>
</dbReference>
<keyword evidence="5" id="KW-0482">Metalloprotease</keyword>
<keyword evidence="3" id="KW-0378">Hydrolase</keyword>
<dbReference type="SMART" id="SM00235">
    <property type="entry name" value="ZnMc"/>
    <property type="match status" value="1"/>
</dbReference>
<feature type="signal peptide" evidence="8">
    <location>
        <begin position="1"/>
        <end position="22"/>
    </location>
</feature>
<dbReference type="GO" id="GO:0004222">
    <property type="term" value="F:metalloendopeptidase activity"/>
    <property type="evidence" value="ECO:0007669"/>
    <property type="project" value="InterPro"/>
</dbReference>
<evidence type="ECO:0000256" key="6">
    <source>
        <dbReference type="ARBA" id="ARBA00023157"/>
    </source>
</evidence>
<evidence type="ECO:0000256" key="7">
    <source>
        <dbReference type="PROSITE-ProRule" id="PRU01211"/>
    </source>
</evidence>
<keyword evidence="6" id="KW-1015">Disulfide bond</keyword>
<dbReference type="PANTHER" id="PTHR10127:SF780">
    <property type="entry name" value="METALLOENDOPEPTIDASE"/>
    <property type="match status" value="1"/>
</dbReference>
<dbReference type="Gene3D" id="3.40.390.10">
    <property type="entry name" value="Collagenase (Catalytic Domain)"/>
    <property type="match status" value="1"/>
</dbReference>
<dbReference type="InterPro" id="IPR024079">
    <property type="entry name" value="MetalloPept_cat_dom_sf"/>
</dbReference>
<evidence type="ECO:0000256" key="8">
    <source>
        <dbReference type="SAM" id="SignalP"/>
    </source>
</evidence>
<evidence type="ECO:0000259" key="9">
    <source>
        <dbReference type="PROSITE" id="PS51864"/>
    </source>
</evidence>
<keyword evidence="8" id="KW-0732">Signal</keyword>
<dbReference type="Pfam" id="PF01400">
    <property type="entry name" value="Astacin"/>
    <property type="match status" value="1"/>
</dbReference>
<dbReference type="Proteomes" id="UP000038045">
    <property type="component" value="Unplaced"/>
</dbReference>
<dbReference type="Pfam" id="PF01060">
    <property type="entry name" value="TTR-52"/>
    <property type="match status" value="1"/>
</dbReference>
<evidence type="ECO:0000313" key="11">
    <source>
        <dbReference type="WBParaSite" id="PTRK_0000348400.1"/>
    </source>
</evidence>
<dbReference type="InterPro" id="IPR001534">
    <property type="entry name" value="Transthyretin-like"/>
</dbReference>
<evidence type="ECO:0000256" key="2">
    <source>
        <dbReference type="ARBA" id="ARBA00022723"/>
    </source>
</evidence>
<evidence type="ECO:0000256" key="4">
    <source>
        <dbReference type="ARBA" id="ARBA00022833"/>
    </source>
</evidence>
<dbReference type="GO" id="GO:0006508">
    <property type="term" value="P:proteolysis"/>
    <property type="evidence" value="ECO:0007669"/>
    <property type="project" value="InterPro"/>
</dbReference>
<name>A0A0N4Z898_PARTI</name>
<keyword evidence="2" id="KW-0479">Metal-binding</keyword>
<sequence>MLSTNIVLFLFLSFFFIEKTSTRYSPRSRSIDIPYLFTGITLCNGSRIPDVKVELWTKKGVFKIYSLISKNSTDKYGVFTLKTLVEHKLQKDLMLYFYYYCDLKKQSHKSKKKYSKSVSSLKCPWEGSIGGIKCELKAELQDNTVGTVHYPSVSLLHNKTKEKYEIKKWDINNNISFFISNDFDNSSRVYERIINVTKEIENNTCIIFQQQNDTITDTHGINFEKSNECKNMRIGAMNENVSQSIYLTEECATSTRTIRSLLHQALGQLASVFRKDRNKYVKINFLYMNLSRVDSFNYNYRIKNNYSEEFDFGSITLSNSSAFSVDKSKKIIKPIVSYDNYYDNMMGRIEEPSFYDYKFLNNYYCMDKCQNKTNCSYPCYQDPKNCSSCVCPTGYELRTNQIFIYMAIKNNITYCLYYIYTQGSEGHVFIRFPDFRGMFLSKQCSWNNSIEIRYKKNVDYPGICLCYNKDIKAPELVSEGRHMVVIFNFQIHRSYVHLEFMEVSSSDFKYESLGEYDRIPQLLKKECNKKTKNTNDNCE</sequence>
<keyword evidence="1" id="KW-0645">Protease</keyword>
<evidence type="ECO:0000313" key="10">
    <source>
        <dbReference type="Proteomes" id="UP000038045"/>
    </source>
</evidence>
<reference evidence="11" key="1">
    <citation type="submission" date="2017-02" db="UniProtKB">
        <authorList>
            <consortium name="WormBaseParasite"/>
        </authorList>
    </citation>
    <scope>IDENTIFICATION</scope>
</reference>
<feature type="domain" description="Peptidase M12A" evidence="9">
    <location>
        <begin position="158"/>
        <end position="370"/>
    </location>
</feature>
<evidence type="ECO:0000256" key="5">
    <source>
        <dbReference type="ARBA" id="ARBA00023049"/>
    </source>
</evidence>
<keyword evidence="4" id="KW-0862">Zinc</keyword>
<dbReference type="PANTHER" id="PTHR10127">
    <property type="entry name" value="DISCOIDIN, CUB, EGF, LAMININ , AND ZINC METALLOPROTEASE DOMAIN CONTAINING"/>
    <property type="match status" value="1"/>
</dbReference>
<accession>A0A0N4Z898</accession>
<dbReference type="WBParaSite" id="PTRK_0000348400.1">
    <property type="protein sequence ID" value="PTRK_0000348400.1"/>
    <property type="gene ID" value="PTRK_0000348400"/>
</dbReference>
<feature type="chain" id="PRO_5005891269" evidence="8">
    <location>
        <begin position="23"/>
        <end position="539"/>
    </location>
</feature>
<dbReference type="InterPro" id="IPR001506">
    <property type="entry name" value="Peptidase_M12A"/>
</dbReference>
<dbReference type="GO" id="GO:0008270">
    <property type="term" value="F:zinc ion binding"/>
    <property type="evidence" value="ECO:0007669"/>
    <property type="project" value="InterPro"/>
</dbReference>
<evidence type="ECO:0000256" key="3">
    <source>
        <dbReference type="ARBA" id="ARBA00022801"/>
    </source>
</evidence>
<evidence type="ECO:0000256" key="1">
    <source>
        <dbReference type="ARBA" id="ARBA00022670"/>
    </source>
</evidence>